<sequence>MMARQAGIDASSADYFITMDSHMECSPGWLEPVVYRLVQKPKALVCSNIGSINNDDFGVSPNTEKFGVAFDFPFFTWNLGQQIARFTKEYSESRKNNTEPMWIGTVMGMIIAMRKDWFQQLGGFDPGMHIWGSEQIELSVKVWMCGGEVEMVPCSILAHIYRRVRSISDYLNSSLVLTPYYY</sequence>
<dbReference type="GO" id="GO:0005794">
    <property type="term" value="C:Golgi apparatus"/>
    <property type="evidence" value="ECO:0007669"/>
    <property type="project" value="TreeGrafter"/>
</dbReference>
<organism evidence="3 4">
    <name type="scientific">Dreissena polymorpha</name>
    <name type="common">Zebra mussel</name>
    <name type="synonym">Mytilus polymorpha</name>
    <dbReference type="NCBI Taxonomy" id="45954"/>
    <lineage>
        <taxon>Eukaryota</taxon>
        <taxon>Metazoa</taxon>
        <taxon>Spiralia</taxon>
        <taxon>Lophotrochozoa</taxon>
        <taxon>Mollusca</taxon>
        <taxon>Bivalvia</taxon>
        <taxon>Autobranchia</taxon>
        <taxon>Heteroconchia</taxon>
        <taxon>Euheterodonta</taxon>
        <taxon>Imparidentia</taxon>
        <taxon>Neoheterodontei</taxon>
        <taxon>Myida</taxon>
        <taxon>Dreissenoidea</taxon>
        <taxon>Dreissenidae</taxon>
        <taxon>Dreissena</taxon>
    </lineage>
</organism>
<dbReference type="SUPFAM" id="SSF53448">
    <property type="entry name" value="Nucleotide-diphospho-sugar transferases"/>
    <property type="match status" value="1"/>
</dbReference>
<name>A0A9D4GGN1_DREPO</name>
<comment type="caution">
    <text evidence="3">The sequence shown here is derived from an EMBL/GenBank/DDBJ whole genome shotgun (WGS) entry which is preliminary data.</text>
</comment>
<proteinExistence type="predicted"/>
<protein>
    <recommendedName>
        <fullName evidence="2">Glycosyltransferase 2-like domain-containing protein</fullName>
    </recommendedName>
</protein>
<dbReference type="PANTHER" id="PTHR11675">
    <property type="entry name" value="N-ACETYLGALACTOSAMINYLTRANSFERASE"/>
    <property type="match status" value="1"/>
</dbReference>
<evidence type="ECO:0000313" key="3">
    <source>
        <dbReference type="EMBL" id="KAH3816849.1"/>
    </source>
</evidence>
<dbReference type="GO" id="GO:0004653">
    <property type="term" value="F:polypeptide N-acetylgalactosaminyltransferase activity"/>
    <property type="evidence" value="ECO:0007669"/>
    <property type="project" value="TreeGrafter"/>
</dbReference>
<feature type="domain" description="Glycosyltransferase 2-like" evidence="2">
    <location>
        <begin position="3"/>
        <end position="121"/>
    </location>
</feature>
<dbReference type="Proteomes" id="UP000828390">
    <property type="component" value="Unassembled WGS sequence"/>
</dbReference>
<dbReference type="InterPro" id="IPR029044">
    <property type="entry name" value="Nucleotide-diphossugar_trans"/>
</dbReference>
<gene>
    <name evidence="3" type="ORF">DPMN_118372</name>
</gene>
<dbReference type="AlphaFoldDB" id="A0A9D4GGN1"/>
<evidence type="ECO:0000259" key="2">
    <source>
        <dbReference type="Pfam" id="PF00535"/>
    </source>
</evidence>
<keyword evidence="4" id="KW-1185">Reference proteome</keyword>
<dbReference type="InterPro" id="IPR001173">
    <property type="entry name" value="Glyco_trans_2-like"/>
</dbReference>
<dbReference type="GO" id="GO:0006493">
    <property type="term" value="P:protein O-linked glycosylation"/>
    <property type="evidence" value="ECO:0007669"/>
    <property type="project" value="TreeGrafter"/>
</dbReference>
<evidence type="ECO:0000256" key="1">
    <source>
        <dbReference type="ARBA" id="ARBA00023157"/>
    </source>
</evidence>
<accession>A0A9D4GGN1</accession>
<dbReference type="EMBL" id="JAIWYP010000005">
    <property type="protein sequence ID" value="KAH3816849.1"/>
    <property type="molecule type" value="Genomic_DNA"/>
</dbReference>
<dbReference type="PANTHER" id="PTHR11675:SF119">
    <property type="entry name" value="POLYPEPTIDE N-ACETYLGALACTOSAMINYLTRANSFERASE 2"/>
    <property type="match status" value="1"/>
</dbReference>
<reference evidence="3" key="1">
    <citation type="journal article" date="2019" name="bioRxiv">
        <title>The Genome of the Zebra Mussel, Dreissena polymorpha: A Resource for Invasive Species Research.</title>
        <authorList>
            <person name="McCartney M.A."/>
            <person name="Auch B."/>
            <person name="Kono T."/>
            <person name="Mallez S."/>
            <person name="Zhang Y."/>
            <person name="Obille A."/>
            <person name="Becker A."/>
            <person name="Abrahante J.E."/>
            <person name="Garbe J."/>
            <person name="Badalamenti J.P."/>
            <person name="Herman A."/>
            <person name="Mangelson H."/>
            <person name="Liachko I."/>
            <person name="Sullivan S."/>
            <person name="Sone E.D."/>
            <person name="Koren S."/>
            <person name="Silverstein K.A.T."/>
            <person name="Beckman K.B."/>
            <person name="Gohl D.M."/>
        </authorList>
    </citation>
    <scope>NUCLEOTIDE SEQUENCE</scope>
    <source>
        <strain evidence="3">Duluth1</strain>
        <tissue evidence="3">Whole animal</tissue>
    </source>
</reference>
<keyword evidence="1" id="KW-1015">Disulfide bond</keyword>
<dbReference type="Pfam" id="PF00535">
    <property type="entry name" value="Glycos_transf_2"/>
    <property type="match status" value="1"/>
</dbReference>
<reference evidence="3" key="2">
    <citation type="submission" date="2020-11" db="EMBL/GenBank/DDBJ databases">
        <authorList>
            <person name="McCartney M.A."/>
            <person name="Auch B."/>
            <person name="Kono T."/>
            <person name="Mallez S."/>
            <person name="Becker A."/>
            <person name="Gohl D.M."/>
            <person name="Silverstein K.A.T."/>
            <person name="Koren S."/>
            <person name="Bechman K.B."/>
            <person name="Herman A."/>
            <person name="Abrahante J.E."/>
            <person name="Garbe J."/>
        </authorList>
    </citation>
    <scope>NUCLEOTIDE SEQUENCE</scope>
    <source>
        <strain evidence="3">Duluth1</strain>
        <tissue evidence="3">Whole animal</tissue>
    </source>
</reference>
<dbReference type="Gene3D" id="3.90.550.10">
    <property type="entry name" value="Spore Coat Polysaccharide Biosynthesis Protein SpsA, Chain A"/>
    <property type="match status" value="1"/>
</dbReference>
<evidence type="ECO:0000313" key="4">
    <source>
        <dbReference type="Proteomes" id="UP000828390"/>
    </source>
</evidence>